<dbReference type="RefSeq" id="WP_007316063.1">
    <property type="nucleotide sequence ID" value="NZ_BAEH01000012.1"/>
</dbReference>
<evidence type="ECO:0000259" key="7">
    <source>
        <dbReference type="Pfam" id="PF00441"/>
    </source>
</evidence>
<dbReference type="InterPro" id="IPR036250">
    <property type="entry name" value="AcylCo_DH-like_C"/>
</dbReference>
<keyword evidence="5 6" id="KW-0560">Oxidoreductase</keyword>
<dbReference type="AlphaFoldDB" id="H0QV74"/>
<evidence type="ECO:0000259" key="9">
    <source>
        <dbReference type="Pfam" id="PF02771"/>
    </source>
</evidence>
<dbReference type="InterPro" id="IPR013786">
    <property type="entry name" value="AcylCoA_DH/ox_N"/>
</dbReference>
<name>H0QV74_9ACTN</name>
<comment type="caution">
    <text evidence="10">The sequence shown here is derived from an EMBL/GenBank/DDBJ whole genome shotgun (WGS) entry which is preliminary data.</text>
</comment>
<keyword evidence="11" id="KW-1185">Reference proteome</keyword>
<keyword evidence="3 6" id="KW-0285">Flavoprotein</keyword>
<dbReference type="Pfam" id="PF02771">
    <property type="entry name" value="Acyl-CoA_dh_N"/>
    <property type="match status" value="1"/>
</dbReference>
<comment type="cofactor">
    <cofactor evidence="1 6">
        <name>FAD</name>
        <dbReference type="ChEBI" id="CHEBI:57692"/>
    </cofactor>
</comment>
<keyword evidence="4 6" id="KW-0274">FAD</keyword>
<dbReference type="CDD" id="cd00567">
    <property type="entry name" value="ACAD"/>
    <property type="match status" value="1"/>
</dbReference>
<accession>H0QV74</accession>
<evidence type="ECO:0000256" key="2">
    <source>
        <dbReference type="ARBA" id="ARBA00009347"/>
    </source>
</evidence>
<dbReference type="STRING" id="1077974.GOEFS_012_00260"/>
<dbReference type="InterPro" id="IPR037069">
    <property type="entry name" value="AcylCoA_DH/ox_N_sf"/>
</dbReference>
<dbReference type="Proteomes" id="UP000035034">
    <property type="component" value="Unassembled WGS sequence"/>
</dbReference>
<evidence type="ECO:0000256" key="5">
    <source>
        <dbReference type="ARBA" id="ARBA00023002"/>
    </source>
</evidence>
<dbReference type="InterPro" id="IPR009100">
    <property type="entry name" value="AcylCoA_DH/oxidase_NM_dom_sf"/>
</dbReference>
<dbReference type="SUPFAM" id="SSF47203">
    <property type="entry name" value="Acyl-CoA dehydrogenase C-terminal domain-like"/>
    <property type="match status" value="1"/>
</dbReference>
<gene>
    <name evidence="10" type="ORF">GOEFS_012_00260</name>
</gene>
<feature type="domain" description="Acyl-CoA dehydrogenase/oxidase C-terminal" evidence="7">
    <location>
        <begin position="219"/>
        <end position="363"/>
    </location>
</feature>
<dbReference type="eggNOG" id="COG1960">
    <property type="taxonomic scope" value="Bacteria"/>
</dbReference>
<dbReference type="SUPFAM" id="SSF56645">
    <property type="entry name" value="Acyl-CoA dehydrogenase NM domain-like"/>
    <property type="match status" value="1"/>
</dbReference>
<proteinExistence type="inferred from homology"/>
<dbReference type="Pfam" id="PF00441">
    <property type="entry name" value="Acyl-CoA_dh_1"/>
    <property type="match status" value="1"/>
</dbReference>
<evidence type="ECO:0000313" key="11">
    <source>
        <dbReference type="Proteomes" id="UP000035034"/>
    </source>
</evidence>
<reference evidence="10 11" key="1">
    <citation type="submission" date="2011-12" db="EMBL/GenBank/DDBJ databases">
        <title>Whole genome shotgun sequence of Gordonia effusa NBRC 100432.</title>
        <authorList>
            <person name="Yoshida I."/>
            <person name="Takarada H."/>
            <person name="Hosoyama A."/>
            <person name="Tsuchikane K."/>
            <person name="Katsumata H."/>
            <person name="Yamazaki S."/>
            <person name="Fujita N."/>
        </authorList>
    </citation>
    <scope>NUCLEOTIDE SEQUENCE [LARGE SCALE GENOMIC DNA]</scope>
    <source>
        <strain evidence="10 11">NBRC 100432</strain>
    </source>
</reference>
<dbReference type="OrthoDB" id="4319499at2"/>
<dbReference type="GO" id="GO:0003995">
    <property type="term" value="F:acyl-CoA dehydrogenase activity"/>
    <property type="evidence" value="ECO:0007669"/>
    <property type="project" value="TreeGrafter"/>
</dbReference>
<evidence type="ECO:0000259" key="8">
    <source>
        <dbReference type="Pfam" id="PF02770"/>
    </source>
</evidence>
<evidence type="ECO:0000256" key="4">
    <source>
        <dbReference type="ARBA" id="ARBA00022827"/>
    </source>
</evidence>
<evidence type="ECO:0000313" key="10">
    <source>
        <dbReference type="EMBL" id="GAB16725.1"/>
    </source>
</evidence>
<feature type="domain" description="Acyl-CoA dehydrogenase/oxidase N-terminal" evidence="9">
    <location>
        <begin position="26"/>
        <end position="117"/>
    </location>
</feature>
<dbReference type="InterPro" id="IPR009075">
    <property type="entry name" value="AcylCo_DH/oxidase_C"/>
</dbReference>
<comment type="similarity">
    <text evidence="2 6">Belongs to the acyl-CoA dehydrogenase family.</text>
</comment>
<evidence type="ECO:0000256" key="1">
    <source>
        <dbReference type="ARBA" id="ARBA00001974"/>
    </source>
</evidence>
<feature type="domain" description="Acyl-CoA oxidase/dehydrogenase middle" evidence="8">
    <location>
        <begin position="127"/>
        <end position="207"/>
    </location>
</feature>
<dbReference type="Gene3D" id="1.10.540.10">
    <property type="entry name" value="Acyl-CoA dehydrogenase/oxidase, N-terminal domain"/>
    <property type="match status" value="1"/>
</dbReference>
<protein>
    <submittedName>
        <fullName evidence="10">Putative acyl-CoA dehydrogenase</fullName>
    </submittedName>
</protein>
<evidence type="ECO:0000256" key="3">
    <source>
        <dbReference type="ARBA" id="ARBA00022630"/>
    </source>
</evidence>
<dbReference type="Pfam" id="PF02770">
    <property type="entry name" value="Acyl-CoA_dh_M"/>
    <property type="match status" value="1"/>
</dbReference>
<sequence>MDFTPDETTAEVAGLAADIAAKLSGPEKVAELEAAGARLDVDLWRELSQAGLLGLELPEKVGGGGLTVADTIAVAEQLGRALALVPYGQHSIAVLPTLAAFGSKSLRGDWLERAAAGLGVLGVAIDEDLGYDPASPATSLHRDGKSWKLNGAKVIVAFATAADALLVTAAGPDGSVVVLVPTEADGVRITATPSTGLLPTAQVDFDAVTVPDEAVLSGGSAAVSTLLDRAALAACAEQSGILERALELTAAYAAEREQFGKPIGANQAVAQRLADGYIDVQGLKLTTAQAAWLLANGDQSSVAVSTAKYWAAQAGHRVSHTAVHVHGGVGLDTSHPVHRYFLRAKHNEFGLGSLPATLASIGAALAAEPA</sequence>
<dbReference type="EMBL" id="BAEH01000012">
    <property type="protein sequence ID" value="GAB16725.1"/>
    <property type="molecule type" value="Genomic_DNA"/>
</dbReference>
<dbReference type="Gene3D" id="2.40.110.10">
    <property type="entry name" value="Butyryl-CoA Dehydrogenase, subunit A, domain 2"/>
    <property type="match status" value="1"/>
</dbReference>
<dbReference type="PANTHER" id="PTHR43884">
    <property type="entry name" value="ACYL-COA DEHYDROGENASE"/>
    <property type="match status" value="1"/>
</dbReference>
<dbReference type="InterPro" id="IPR006091">
    <property type="entry name" value="Acyl-CoA_Oxase/DH_mid-dom"/>
</dbReference>
<dbReference type="GO" id="GO:0050660">
    <property type="term" value="F:flavin adenine dinucleotide binding"/>
    <property type="evidence" value="ECO:0007669"/>
    <property type="project" value="InterPro"/>
</dbReference>
<dbReference type="Gene3D" id="1.20.140.10">
    <property type="entry name" value="Butyryl-CoA Dehydrogenase, subunit A, domain 3"/>
    <property type="match status" value="1"/>
</dbReference>
<organism evidence="10 11">
    <name type="scientific">Gordonia effusa NBRC 100432</name>
    <dbReference type="NCBI Taxonomy" id="1077974"/>
    <lineage>
        <taxon>Bacteria</taxon>
        <taxon>Bacillati</taxon>
        <taxon>Actinomycetota</taxon>
        <taxon>Actinomycetes</taxon>
        <taxon>Mycobacteriales</taxon>
        <taxon>Gordoniaceae</taxon>
        <taxon>Gordonia</taxon>
    </lineage>
</organism>
<dbReference type="InterPro" id="IPR046373">
    <property type="entry name" value="Acyl-CoA_Oxase/DH_mid-dom_sf"/>
</dbReference>
<dbReference type="PANTHER" id="PTHR43884:SF20">
    <property type="entry name" value="ACYL-COA DEHYDROGENASE FADE28"/>
    <property type="match status" value="1"/>
</dbReference>
<evidence type="ECO:0000256" key="6">
    <source>
        <dbReference type="RuleBase" id="RU362125"/>
    </source>
</evidence>